<keyword evidence="7" id="KW-0735">Signal-anchor</keyword>
<dbReference type="SUPFAM" id="SSF53448">
    <property type="entry name" value="Nucleotide-diphospho-sugar transferases"/>
    <property type="match status" value="1"/>
</dbReference>
<evidence type="ECO:0000256" key="6">
    <source>
        <dbReference type="ARBA" id="ARBA00022692"/>
    </source>
</evidence>
<dbReference type="PRINTS" id="PR02050">
    <property type="entry name" value="B14GALTRFASE"/>
</dbReference>
<gene>
    <name evidence="14" type="ORF">V7S43_007737</name>
</gene>
<evidence type="ECO:0000256" key="7">
    <source>
        <dbReference type="ARBA" id="ARBA00022968"/>
    </source>
</evidence>
<evidence type="ECO:0000313" key="14">
    <source>
        <dbReference type="EMBL" id="KAL3667518.1"/>
    </source>
</evidence>
<comment type="similarity">
    <text evidence="3">Belongs to the glycosyltransferase 7 family.</text>
</comment>
<keyword evidence="9" id="KW-0472">Membrane</keyword>
<feature type="compositionally biased region" description="Polar residues" evidence="11">
    <location>
        <begin position="349"/>
        <end position="362"/>
    </location>
</feature>
<evidence type="ECO:0000259" key="13">
    <source>
        <dbReference type="Pfam" id="PF13733"/>
    </source>
</evidence>
<dbReference type="PANTHER" id="PTHR19300:SF57">
    <property type="entry name" value="BETA-1,4-N-ACETYLGALACTOSAMINYLTRANSFERASE"/>
    <property type="match status" value="1"/>
</dbReference>
<dbReference type="Gene3D" id="3.90.550.10">
    <property type="entry name" value="Spore Coat Polysaccharide Biosynthesis Protein SpsA, Chain A"/>
    <property type="match status" value="1"/>
</dbReference>
<feature type="region of interest" description="Disordered" evidence="11">
    <location>
        <begin position="1"/>
        <end position="58"/>
    </location>
</feature>
<evidence type="ECO:0000313" key="15">
    <source>
        <dbReference type="Proteomes" id="UP001632037"/>
    </source>
</evidence>
<proteinExistence type="inferred from homology"/>
<organism evidence="14 15">
    <name type="scientific">Phytophthora oleae</name>
    <dbReference type="NCBI Taxonomy" id="2107226"/>
    <lineage>
        <taxon>Eukaryota</taxon>
        <taxon>Sar</taxon>
        <taxon>Stramenopiles</taxon>
        <taxon>Oomycota</taxon>
        <taxon>Peronosporomycetes</taxon>
        <taxon>Peronosporales</taxon>
        <taxon>Peronosporaceae</taxon>
        <taxon>Phytophthora</taxon>
    </lineage>
</organism>
<dbReference type="Proteomes" id="UP001632037">
    <property type="component" value="Unassembled WGS sequence"/>
</dbReference>
<feature type="domain" description="Galactosyltransferase C-terminal" evidence="12">
    <location>
        <begin position="168"/>
        <end position="232"/>
    </location>
</feature>
<dbReference type="InterPro" id="IPR003859">
    <property type="entry name" value="Galactosyl_T"/>
</dbReference>
<evidence type="ECO:0000256" key="11">
    <source>
        <dbReference type="SAM" id="MobiDB-lite"/>
    </source>
</evidence>
<evidence type="ECO:0000256" key="4">
    <source>
        <dbReference type="ARBA" id="ARBA00022676"/>
    </source>
</evidence>
<keyword evidence="6" id="KW-0812">Transmembrane</keyword>
<comment type="pathway">
    <text evidence="2">Protein modification; protein glycosylation.</text>
</comment>
<keyword evidence="15" id="KW-1185">Reference proteome</keyword>
<evidence type="ECO:0000256" key="1">
    <source>
        <dbReference type="ARBA" id="ARBA00004606"/>
    </source>
</evidence>
<dbReference type="EMBL" id="JBIMZQ010000014">
    <property type="protein sequence ID" value="KAL3667518.1"/>
    <property type="molecule type" value="Genomic_DNA"/>
</dbReference>
<keyword evidence="5" id="KW-0808">Transferase</keyword>
<comment type="caution">
    <text evidence="14">The sequence shown here is derived from an EMBL/GenBank/DDBJ whole genome shotgun (WGS) entry which is preliminary data.</text>
</comment>
<dbReference type="Pfam" id="PF02709">
    <property type="entry name" value="Glyco_transf_7C"/>
    <property type="match status" value="1"/>
</dbReference>
<evidence type="ECO:0000256" key="2">
    <source>
        <dbReference type="ARBA" id="ARBA00004922"/>
    </source>
</evidence>
<evidence type="ECO:0000259" key="12">
    <source>
        <dbReference type="Pfam" id="PF02709"/>
    </source>
</evidence>
<evidence type="ECO:0000256" key="3">
    <source>
        <dbReference type="ARBA" id="ARBA00005735"/>
    </source>
</evidence>
<dbReference type="InterPro" id="IPR027995">
    <property type="entry name" value="Galactosyl_T_N"/>
</dbReference>
<keyword evidence="10" id="KW-0325">Glycoprotein</keyword>
<feature type="domain" description="Galactosyltransferase N-terminal" evidence="13">
    <location>
        <begin position="61"/>
        <end position="157"/>
    </location>
</feature>
<protein>
    <recommendedName>
        <fullName evidence="16">Beta-1,4-galactosyltransferase</fullName>
    </recommendedName>
</protein>
<evidence type="ECO:0008006" key="16">
    <source>
        <dbReference type="Google" id="ProtNLM"/>
    </source>
</evidence>
<sequence>MAPKRSFASHEDNSKKRQRHPGDAACLDENEPLDSPHTSASAPEKTTAIPASDTRSTAAMQENTRVAVLVPFRDNHPAQKRQAHLDEFVPYMTKFLQRHSALKSASFHIFILEQSLDGRKFNRGKLLNAGFDMARNDYDVYIFHDVDLLPSEELGEYYTMVPSVGPMHIARMWGRYSESDNYFGGIVAFTHQQFIKVNGFPNNFWGWGGEDNELYSRVVRKKLSIQTPTSGTIRDLEELSLVDKLTVLRTGKWKCTVKRDLLKEHHRTWKKNGLKNLHYEYVDAEAMNEYCTKITLKLGPNGHWSDARSSLEHPVAPDQDLESYLVLTVPEAASGTASEGNPDGAQLNEELQSETSTSVRNQRMQMPTVPAKLKCSFNIVP</sequence>
<evidence type="ECO:0000256" key="5">
    <source>
        <dbReference type="ARBA" id="ARBA00022679"/>
    </source>
</evidence>
<reference evidence="14 15" key="1">
    <citation type="submission" date="2024-09" db="EMBL/GenBank/DDBJ databases">
        <title>Genome sequencing and assembly of Phytophthora oleae, isolate VK10A, causative agent of rot of olive drupes.</title>
        <authorList>
            <person name="Conti Taguali S."/>
            <person name="Riolo M."/>
            <person name="La Spada F."/>
            <person name="Cacciola S.O."/>
            <person name="Dionisio G."/>
        </authorList>
    </citation>
    <scope>NUCLEOTIDE SEQUENCE [LARGE SCALE GENOMIC DNA]</scope>
    <source>
        <strain evidence="14 15">VK10A</strain>
    </source>
</reference>
<dbReference type="GO" id="GO:0016757">
    <property type="term" value="F:glycosyltransferase activity"/>
    <property type="evidence" value="ECO:0007669"/>
    <property type="project" value="UniProtKB-KW"/>
</dbReference>
<name>A0ABD3FKU0_9STRA</name>
<dbReference type="Pfam" id="PF13733">
    <property type="entry name" value="Glyco_transf_7N"/>
    <property type="match status" value="1"/>
</dbReference>
<dbReference type="InterPro" id="IPR027791">
    <property type="entry name" value="Galactosyl_T_C"/>
</dbReference>
<accession>A0ABD3FKU0</accession>
<dbReference type="InterPro" id="IPR029044">
    <property type="entry name" value="Nucleotide-diphossugar_trans"/>
</dbReference>
<keyword evidence="8" id="KW-1133">Transmembrane helix</keyword>
<comment type="subcellular location">
    <subcellularLocation>
        <location evidence="1">Membrane</location>
        <topology evidence="1">Single-pass type II membrane protein</topology>
    </subcellularLocation>
</comment>
<evidence type="ECO:0000256" key="9">
    <source>
        <dbReference type="ARBA" id="ARBA00023136"/>
    </source>
</evidence>
<dbReference type="GO" id="GO:0016020">
    <property type="term" value="C:membrane"/>
    <property type="evidence" value="ECO:0007669"/>
    <property type="project" value="UniProtKB-SubCell"/>
</dbReference>
<dbReference type="PANTHER" id="PTHR19300">
    <property type="entry name" value="BETA-1,4-GALACTOSYLTRANSFERASE"/>
    <property type="match status" value="1"/>
</dbReference>
<evidence type="ECO:0000256" key="10">
    <source>
        <dbReference type="ARBA" id="ARBA00023180"/>
    </source>
</evidence>
<keyword evidence="4" id="KW-0328">Glycosyltransferase</keyword>
<evidence type="ECO:0000256" key="8">
    <source>
        <dbReference type="ARBA" id="ARBA00022989"/>
    </source>
</evidence>
<dbReference type="AlphaFoldDB" id="A0ABD3FKU0"/>
<feature type="region of interest" description="Disordered" evidence="11">
    <location>
        <begin position="333"/>
        <end position="362"/>
    </location>
</feature>